<dbReference type="Gene3D" id="3.90.1530.30">
    <property type="match status" value="1"/>
</dbReference>
<dbReference type="FunFam" id="3.90.1530.30:FF:000001">
    <property type="entry name" value="Chromosome partitioning protein ParB"/>
    <property type="match status" value="1"/>
</dbReference>
<dbReference type="InterPro" id="IPR041468">
    <property type="entry name" value="HTH_ParB/Spo0J"/>
</dbReference>
<evidence type="ECO:0000256" key="2">
    <source>
        <dbReference type="ARBA" id="ARBA00022829"/>
    </source>
</evidence>
<feature type="region of interest" description="Disordered" evidence="4">
    <location>
        <begin position="228"/>
        <end position="253"/>
    </location>
</feature>
<sequence length="302" mass="32827">MSRKGGLGRGLSALIPTGDSEVEESAAGLHNLELSAVHANPLQPRKAFDEETLEGLVDSIRELGVLQPILVRQTDTGFEIIAGERRWRAAKRVGLPTIPAIVRKVDDVSSLEQALVENLHRQDLNALEEAAAYQQLIDDFSMTQEQVAKRVGKSRSAVANHLRLFQLSPAVQKLVGEGLLSAGHAKAILGHPDRAYQEAVAKRVVSESLSVREVEQLIKERIDLEAGLGGAASAGGGSSESSEPTPDPERKLRPPGILELEELLASYLDTRVGVSMTAKRGKVTVEFANLEDLERLYRRIIE</sequence>
<dbReference type="PANTHER" id="PTHR33375">
    <property type="entry name" value="CHROMOSOME-PARTITIONING PROTEIN PARB-RELATED"/>
    <property type="match status" value="1"/>
</dbReference>
<accession>A0A6J6QW82</accession>
<keyword evidence="3" id="KW-0238">DNA-binding</keyword>
<dbReference type="GO" id="GO:0045881">
    <property type="term" value="P:positive regulation of sporulation resulting in formation of a cellular spore"/>
    <property type="evidence" value="ECO:0007669"/>
    <property type="project" value="TreeGrafter"/>
</dbReference>
<dbReference type="CDD" id="cd16393">
    <property type="entry name" value="SPO0J_N"/>
    <property type="match status" value="1"/>
</dbReference>
<dbReference type="GO" id="GO:0007059">
    <property type="term" value="P:chromosome segregation"/>
    <property type="evidence" value="ECO:0007669"/>
    <property type="project" value="UniProtKB-KW"/>
</dbReference>
<dbReference type="FunFam" id="1.10.10.2830:FF:000001">
    <property type="entry name" value="Chromosome partitioning protein ParB"/>
    <property type="match status" value="1"/>
</dbReference>
<name>A0A6J6QW82_9ZZZZ</name>
<dbReference type="Pfam" id="PF17762">
    <property type="entry name" value="HTH_ParB"/>
    <property type="match status" value="1"/>
</dbReference>
<dbReference type="Pfam" id="PF23552">
    <property type="entry name" value="ParB_C"/>
    <property type="match status" value="1"/>
</dbReference>
<dbReference type="InterPro" id="IPR050336">
    <property type="entry name" value="Chromosome_partition/occlusion"/>
</dbReference>
<dbReference type="InterPro" id="IPR004437">
    <property type="entry name" value="ParB/RepB/Spo0J"/>
</dbReference>
<reference evidence="6" key="1">
    <citation type="submission" date="2020-05" db="EMBL/GenBank/DDBJ databases">
        <authorList>
            <person name="Chiriac C."/>
            <person name="Salcher M."/>
            <person name="Ghai R."/>
            <person name="Kavagutti S V."/>
        </authorList>
    </citation>
    <scope>NUCLEOTIDE SEQUENCE</scope>
</reference>
<dbReference type="PANTHER" id="PTHR33375:SF1">
    <property type="entry name" value="CHROMOSOME-PARTITIONING PROTEIN PARB-RELATED"/>
    <property type="match status" value="1"/>
</dbReference>
<gene>
    <name evidence="6" type="ORF">UFOPK2582_01542</name>
</gene>
<dbReference type="InterPro" id="IPR036086">
    <property type="entry name" value="ParB/Sulfiredoxin_sf"/>
</dbReference>
<feature type="compositionally biased region" description="Gly residues" evidence="4">
    <location>
        <begin position="228"/>
        <end position="238"/>
    </location>
</feature>
<protein>
    <submittedName>
        <fullName evidence="6">Unannotated protein</fullName>
    </submittedName>
</protein>
<dbReference type="EMBL" id="CAEZXS010000237">
    <property type="protein sequence ID" value="CAB4713368.1"/>
    <property type="molecule type" value="Genomic_DNA"/>
</dbReference>
<dbReference type="NCBIfam" id="TIGR00180">
    <property type="entry name" value="parB_part"/>
    <property type="match status" value="1"/>
</dbReference>
<dbReference type="SUPFAM" id="SSF110849">
    <property type="entry name" value="ParB/Sulfiredoxin"/>
    <property type="match status" value="1"/>
</dbReference>
<dbReference type="InterPro" id="IPR003115">
    <property type="entry name" value="ParB_N"/>
</dbReference>
<dbReference type="GO" id="GO:0005694">
    <property type="term" value="C:chromosome"/>
    <property type="evidence" value="ECO:0007669"/>
    <property type="project" value="TreeGrafter"/>
</dbReference>
<dbReference type="GO" id="GO:0003677">
    <property type="term" value="F:DNA binding"/>
    <property type="evidence" value="ECO:0007669"/>
    <property type="project" value="UniProtKB-KW"/>
</dbReference>
<evidence type="ECO:0000259" key="5">
    <source>
        <dbReference type="SMART" id="SM00470"/>
    </source>
</evidence>
<keyword evidence="2" id="KW-0159">Chromosome partition</keyword>
<dbReference type="SMART" id="SM00470">
    <property type="entry name" value="ParB"/>
    <property type="match status" value="1"/>
</dbReference>
<proteinExistence type="inferred from homology"/>
<dbReference type="AlphaFoldDB" id="A0A6J6QW82"/>
<evidence type="ECO:0000256" key="3">
    <source>
        <dbReference type="ARBA" id="ARBA00023125"/>
    </source>
</evidence>
<feature type="domain" description="ParB-like N-terminal" evidence="5">
    <location>
        <begin position="30"/>
        <end position="119"/>
    </location>
</feature>
<evidence type="ECO:0000313" key="6">
    <source>
        <dbReference type="EMBL" id="CAB4713368.1"/>
    </source>
</evidence>
<organism evidence="6">
    <name type="scientific">freshwater metagenome</name>
    <dbReference type="NCBI Taxonomy" id="449393"/>
    <lineage>
        <taxon>unclassified sequences</taxon>
        <taxon>metagenomes</taxon>
        <taxon>ecological metagenomes</taxon>
    </lineage>
</organism>
<dbReference type="SUPFAM" id="SSF109709">
    <property type="entry name" value="KorB DNA-binding domain-like"/>
    <property type="match status" value="1"/>
</dbReference>
<comment type="similarity">
    <text evidence="1">Belongs to the ParB family.</text>
</comment>
<dbReference type="Gene3D" id="1.10.10.2830">
    <property type="match status" value="1"/>
</dbReference>
<dbReference type="InterPro" id="IPR057240">
    <property type="entry name" value="ParB_dimer_C"/>
</dbReference>
<dbReference type="Pfam" id="PF02195">
    <property type="entry name" value="ParB_N"/>
    <property type="match status" value="1"/>
</dbReference>
<evidence type="ECO:0000256" key="4">
    <source>
        <dbReference type="SAM" id="MobiDB-lite"/>
    </source>
</evidence>
<evidence type="ECO:0000256" key="1">
    <source>
        <dbReference type="ARBA" id="ARBA00006295"/>
    </source>
</evidence>